<feature type="chain" id="PRO_5016606009" description="Surface-adhesin protein E-like domain-containing protein" evidence="1">
    <location>
        <begin position="28"/>
        <end position="145"/>
    </location>
</feature>
<dbReference type="Pfam" id="PF16747">
    <property type="entry name" value="Adhesin_E"/>
    <property type="match status" value="1"/>
</dbReference>
<reference evidence="3 4" key="1">
    <citation type="submission" date="2018-06" db="EMBL/GenBank/DDBJ databases">
        <authorList>
            <consortium name="Pathogen Informatics"/>
            <person name="Doyle S."/>
        </authorList>
    </citation>
    <scope>NUCLEOTIDE SEQUENCE [LARGE SCALE GENOMIC DNA]</scope>
    <source>
        <strain evidence="3 4">NCTC13336</strain>
    </source>
</reference>
<keyword evidence="1" id="KW-0732">Signal</keyword>
<evidence type="ECO:0000313" key="3">
    <source>
        <dbReference type="EMBL" id="STR02703.1"/>
    </source>
</evidence>
<evidence type="ECO:0000256" key="1">
    <source>
        <dbReference type="SAM" id="SignalP"/>
    </source>
</evidence>
<sequence>MNAKRPLRLSAAALAAVLILAGCPANVPQTGGDWYNLGEAGNGNLMLALDKNSIRRNGPLVTFRDRKIVVDMKNERFVNVPPYKTAISTWEMHCTNKTFRLVSSTLYDDKGKIVSDETYTAVDIRPMAIPPNSLTGEQHKIVCAG</sequence>
<dbReference type="EMBL" id="UGJJ01000002">
    <property type="protein sequence ID" value="STR02703.1"/>
    <property type="molecule type" value="Genomic_DNA"/>
</dbReference>
<dbReference type="Proteomes" id="UP000254293">
    <property type="component" value="Unassembled WGS sequence"/>
</dbReference>
<evidence type="ECO:0000313" key="4">
    <source>
        <dbReference type="Proteomes" id="UP000254293"/>
    </source>
</evidence>
<evidence type="ECO:0000259" key="2">
    <source>
        <dbReference type="Pfam" id="PF16747"/>
    </source>
</evidence>
<organism evidence="3 4">
    <name type="scientific">Kingella potus</name>
    <dbReference type="NCBI Taxonomy" id="265175"/>
    <lineage>
        <taxon>Bacteria</taxon>
        <taxon>Pseudomonadati</taxon>
        <taxon>Pseudomonadota</taxon>
        <taxon>Betaproteobacteria</taxon>
        <taxon>Neisseriales</taxon>
        <taxon>Neisseriaceae</taxon>
        <taxon>Kingella</taxon>
    </lineage>
</organism>
<dbReference type="InterPro" id="IPR031939">
    <property type="entry name" value="Adhesin_E-like"/>
</dbReference>
<feature type="domain" description="Surface-adhesin protein E-like" evidence="2">
    <location>
        <begin position="34"/>
        <end position="144"/>
    </location>
</feature>
<protein>
    <recommendedName>
        <fullName evidence="2">Surface-adhesin protein E-like domain-containing protein</fullName>
    </recommendedName>
</protein>
<proteinExistence type="predicted"/>
<dbReference type="OrthoDB" id="8602093at2"/>
<name>A0A377R327_9NEIS</name>
<keyword evidence="4" id="KW-1185">Reference proteome</keyword>
<gene>
    <name evidence="3" type="ORF">NCTC13336_01582</name>
</gene>
<accession>A0A377R327</accession>
<feature type="signal peptide" evidence="1">
    <location>
        <begin position="1"/>
        <end position="27"/>
    </location>
</feature>
<dbReference type="RefSeq" id="WP_115308599.1">
    <property type="nucleotide sequence ID" value="NZ_CP091516.1"/>
</dbReference>
<dbReference type="AlphaFoldDB" id="A0A377R327"/>
<dbReference type="PROSITE" id="PS51257">
    <property type="entry name" value="PROKAR_LIPOPROTEIN"/>
    <property type="match status" value="1"/>
</dbReference>